<evidence type="ECO:0000256" key="9">
    <source>
        <dbReference type="ARBA" id="ARBA00040502"/>
    </source>
</evidence>
<dbReference type="AlphaFoldDB" id="T1K6F6"/>
<dbReference type="HOGENOM" id="CLU_2963781_0_0_1"/>
<dbReference type="EnsemblMetazoa" id="tetur06g00330.1">
    <property type="protein sequence ID" value="tetur06g00330.1"/>
    <property type="gene ID" value="tetur06g00330"/>
</dbReference>
<comment type="catalytic activity">
    <reaction evidence="11">
        <text>adenosine(37) in tRNA(Ala) + H2O + H(+) = inosine(37) in tRNA(Ala) + NH4(+)</text>
        <dbReference type="Rhea" id="RHEA:50968"/>
        <dbReference type="Rhea" id="RHEA-COMP:12855"/>
        <dbReference type="Rhea" id="RHEA-COMP:12856"/>
        <dbReference type="ChEBI" id="CHEBI:15377"/>
        <dbReference type="ChEBI" id="CHEBI:15378"/>
        <dbReference type="ChEBI" id="CHEBI:28938"/>
        <dbReference type="ChEBI" id="CHEBI:74411"/>
        <dbReference type="ChEBI" id="CHEBI:82852"/>
        <dbReference type="EC" id="3.5.4.34"/>
    </reaction>
</comment>
<comment type="similarity">
    <text evidence="7">Belongs to the ADAT1 family.</text>
</comment>
<keyword evidence="3" id="KW-0378">Hydrolase</keyword>
<sequence>MLYANHGIHRKPGRGEPCNEASCIDKILKWSYLGIQGKRLISLTRRPIRLKSIIIGNCK</sequence>
<organism evidence="13 14">
    <name type="scientific">Tetranychus urticae</name>
    <name type="common">Two-spotted spider mite</name>
    <dbReference type="NCBI Taxonomy" id="32264"/>
    <lineage>
        <taxon>Eukaryota</taxon>
        <taxon>Metazoa</taxon>
        <taxon>Ecdysozoa</taxon>
        <taxon>Arthropoda</taxon>
        <taxon>Chelicerata</taxon>
        <taxon>Arachnida</taxon>
        <taxon>Acari</taxon>
        <taxon>Acariformes</taxon>
        <taxon>Trombidiformes</taxon>
        <taxon>Prostigmata</taxon>
        <taxon>Eleutherengona</taxon>
        <taxon>Raphignathae</taxon>
        <taxon>Tetranychoidea</taxon>
        <taxon>Tetranychidae</taxon>
        <taxon>Tetranychus</taxon>
    </lineage>
</organism>
<evidence type="ECO:0000256" key="10">
    <source>
        <dbReference type="ARBA" id="ARBA00041760"/>
    </source>
</evidence>
<dbReference type="Proteomes" id="UP000015104">
    <property type="component" value="Unassembled WGS sequence"/>
</dbReference>
<evidence type="ECO:0000256" key="8">
    <source>
        <dbReference type="ARBA" id="ARBA00038940"/>
    </source>
</evidence>
<reference evidence="13" key="2">
    <citation type="submission" date="2015-06" db="UniProtKB">
        <authorList>
            <consortium name="EnsemblMetazoa"/>
        </authorList>
    </citation>
    <scope>IDENTIFICATION</scope>
</reference>
<evidence type="ECO:0000256" key="4">
    <source>
        <dbReference type="ARBA" id="ARBA00022833"/>
    </source>
</evidence>
<feature type="domain" description="A to I editase" evidence="12">
    <location>
        <begin position="15"/>
        <end position="59"/>
    </location>
</feature>
<protein>
    <recommendedName>
        <fullName evidence="9">tRNA-specific adenosine deaminase 1</fullName>
        <ecNumber evidence="8">3.5.4.34</ecNumber>
    </recommendedName>
    <alternativeName>
        <fullName evidence="10">tRNA-specific adenosine-37 deaminase</fullName>
    </alternativeName>
</protein>
<comment type="cofactor">
    <cofactor evidence="5">
        <name>1D-myo-inositol hexakisphosphate</name>
        <dbReference type="ChEBI" id="CHEBI:58130"/>
    </cofactor>
</comment>
<dbReference type="STRING" id="32264.T1K6F6"/>
<reference evidence="14" key="1">
    <citation type="submission" date="2011-08" db="EMBL/GenBank/DDBJ databases">
        <authorList>
            <person name="Rombauts S."/>
        </authorList>
    </citation>
    <scope>NUCLEOTIDE SEQUENCE</scope>
    <source>
        <strain evidence="14">London</strain>
    </source>
</reference>
<dbReference type="PANTHER" id="PTHR46516">
    <property type="entry name" value="TRNA-SPECIFIC ADENOSINE DEAMINASE 1"/>
    <property type="match status" value="1"/>
</dbReference>
<evidence type="ECO:0000256" key="11">
    <source>
        <dbReference type="ARBA" id="ARBA00047635"/>
    </source>
</evidence>
<evidence type="ECO:0000313" key="13">
    <source>
        <dbReference type="EnsemblMetazoa" id="tetur06g00330.1"/>
    </source>
</evidence>
<keyword evidence="1" id="KW-0819">tRNA processing</keyword>
<keyword evidence="14" id="KW-1185">Reference proteome</keyword>
<dbReference type="GO" id="GO:0046872">
    <property type="term" value="F:metal ion binding"/>
    <property type="evidence" value="ECO:0007669"/>
    <property type="project" value="UniProtKB-KW"/>
</dbReference>
<evidence type="ECO:0000259" key="12">
    <source>
        <dbReference type="PROSITE" id="PS50141"/>
    </source>
</evidence>
<evidence type="ECO:0000256" key="3">
    <source>
        <dbReference type="ARBA" id="ARBA00022801"/>
    </source>
</evidence>
<proteinExistence type="inferred from homology"/>
<evidence type="ECO:0000256" key="7">
    <source>
        <dbReference type="ARBA" id="ARBA00038326"/>
    </source>
</evidence>
<dbReference type="PANTHER" id="PTHR46516:SF1">
    <property type="entry name" value="TRNA-SPECIFIC ADENOSINE DEAMINASE 1"/>
    <property type="match status" value="1"/>
</dbReference>
<dbReference type="GO" id="GO:0003723">
    <property type="term" value="F:RNA binding"/>
    <property type="evidence" value="ECO:0007669"/>
    <property type="project" value="InterPro"/>
</dbReference>
<dbReference type="EC" id="3.5.4.34" evidence="8"/>
<evidence type="ECO:0000313" key="14">
    <source>
        <dbReference type="Proteomes" id="UP000015104"/>
    </source>
</evidence>
<name>T1K6F6_TETUR</name>
<dbReference type="GO" id="GO:0008033">
    <property type="term" value="P:tRNA processing"/>
    <property type="evidence" value="ECO:0007669"/>
    <property type="project" value="UniProtKB-KW"/>
</dbReference>
<evidence type="ECO:0000256" key="6">
    <source>
        <dbReference type="ARBA" id="ARBA00037784"/>
    </source>
</evidence>
<evidence type="ECO:0000256" key="2">
    <source>
        <dbReference type="ARBA" id="ARBA00022723"/>
    </source>
</evidence>
<keyword evidence="4" id="KW-0862">Zinc</keyword>
<evidence type="ECO:0000256" key="1">
    <source>
        <dbReference type="ARBA" id="ARBA00022694"/>
    </source>
</evidence>
<dbReference type="Pfam" id="PF02137">
    <property type="entry name" value="A_deamin"/>
    <property type="match status" value="1"/>
</dbReference>
<comment type="function">
    <text evidence="6">Specifically deaminates adenosine-37 to inosine in tRNA-Ala.</text>
</comment>
<keyword evidence="2" id="KW-0479">Metal-binding</keyword>
<evidence type="ECO:0000256" key="5">
    <source>
        <dbReference type="ARBA" id="ARBA00037026"/>
    </source>
</evidence>
<dbReference type="InterPro" id="IPR002466">
    <property type="entry name" value="A_deamin"/>
</dbReference>
<dbReference type="PROSITE" id="PS50141">
    <property type="entry name" value="A_DEAMIN_EDITASE"/>
    <property type="match status" value="1"/>
</dbReference>
<dbReference type="GO" id="GO:0043829">
    <property type="term" value="F:tRNA-specific adenosine-37 deaminase activity"/>
    <property type="evidence" value="ECO:0007669"/>
    <property type="project" value="UniProtKB-EC"/>
</dbReference>
<accession>T1K6F6</accession>
<dbReference type="EMBL" id="CAEY01001791">
    <property type="status" value="NOT_ANNOTATED_CDS"/>
    <property type="molecule type" value="Genomic_DNA"/>
</dbReference>